<feature type="region of interest" description="Disordered" evidence="7">
    <location>
        <begin position="119"/>
        <end position="149"/>
    </location>
</feature>
<dbReference type="GO" id="GO:0004622">
    <property type="term" value="F:phosphatidylcholine lysophospholipase activity"/>
    <property type="evidence" value="ECO:0007669"/>
    <property type="project" value="UniProtKB-EC"/>
</dbReference>
<proteinExistence type="inferred from homology"/>
<keyword evidence="10" id="KW-1185">Reference proteome</keyword>
<dbReference type="PANTHER" id="PTHR10728">
    <property type="entry name" value="CYTOSOLIC PHOSPHOLIPASE A2"/>
    <property type="match status" value="1"/>
</dbReference>
<accession>A0A9W8IKH2</accession>
<comment type="catalytic activity">
    <reaction evidence="6">
        <text>a 1-acyl-sn-glycero-3-phosphocholine + H2O = sn-glycerol 3-phosphocholine + a fatty acid + H(+)</text>
        <dbReference type="Rhea" id="RHEA:15177"/>
        <dbReference type="ChEBI" id="CHEBI:15377"/>
        <dbReference type="ChEBI" id="CHEBI:15378"/>
        <dbReference type="ChEBI" id="CHEBI:16870"/>
        <dbReference type="ChEBI" id="CHEBI:28868"/>
        <dbReference type="ChEBI" id="CHEBI:58168"/>
        <dbReference type="EC" id="3.1.1.5"/>
    </reaction>
</comment>
<evidence type="ECO:0000256" key="2">
    <source>
        <dbReference type="ARBA" id="ARBA00022801"/>
    </source>
</evidence>
<dbReference type="InterPro" id="IPR016035">
    <property type="entry name" value="Acyl_Trfase/lysoPLipase"/>
</dbReference>
<comment type="caution">
    <text evidence="9">The sequence shown here is derived from an EMBL/GenBank/DDBJ whole genome shotgun (WGS) entry which is preliminary data.</text>
</comment>
<comment type="similarity">
    <text evidence="1 6">Belongs to the lysophospholipase family.</text>
</comment>
<feature type="compositionally biased region" description="Polar residues" evidence="7">
    <location>
        <begin position="180"/>
        <end position="194"/>
    </location>
</feature>
<evidence type="ECO:0000256" key="1">
    <source>
        <dbReference type="ARBA" id="ARBA00008780"/>
    </source>
</evidence>
<evidence type="ECO:0000256" key="5">
    <source>
        <dbReference type="PROSITE-ProRule" id="PRU00555"/>
    </source>
</evidence>
<protein>
    <recommendedName>
        <fullName evidence="6">Lysophospholipase</fullName>
        <ecNumber evidence="6">3.1.1.5</ecNumber>
    </recommendedName>
</protein>
<dbReference type="GO" id="GO:0005829">
    <property type="term" value="C:cytosol"/>
    <property type="evidence" value="ECO:0007669"/>
    <property type="project" value="TreeGrafter"/>
</dbReference>
<dbReference type="PROSITE" id="PS51210">
    <property type="entry name" value="PLA2C"/>
    <property type="match status" value="1"/>
</dbReference>
<feature type="compositionally biased region" description="Basic and acidic residues" evidence="7">
    <location>
        <begin position="69"/>
        <end position="88"/>
    </location>
</feature>
<evidence type="ECO:0000313" key="10">
    <source>
        <dbReference type="Proteomes" id="UP001140074"/>
    </source>
</evidence>
<evidence type="ECO:0000256" key="3">
    <source>
        <dbReference type="ARBA" id="ARBA00022963"/>
    </source>
</evidence>
<feature type="compositionally biased region" description="Polar residues" evidence="7">
    <location>
        <begin position="46"/>
        <end position="65"/>
    </location>
</feature>
<dbReference type="GO" id="GO:0046475">
    <property type="term" value="P:glycerophospholipid catabolic process"/>
    <property type="evidence" value="ECO:0007669"/>
    <property type="project" value="TreeGrafter"/>
</dbReference>
<dbReference type="Pfam" id="PF01735">
    <property type="entry name" value="PLA2_B"/>
    <property type="match status" value="2"/>
</dbReference>
<dbReference type="Proteomes" id="UP001140074">
    <property type="component" value="Unassembled WGS sequence"/>
</dbReference>
<organism evidence="9 10">
    <name type="scientific">Coemansia aciculifera</name>
    <dbReference type="NCBI Taxonomy" id="417176"/>
    <lineage>
        <taxon>Eukaryota</taxon>
        <taxon>Fungi</taxon>
        <taxon>Fungi incertae sedis</taxon>
        <taxon>Zoopagomycota</taxon>
        <taxon>Kickxellomycotina</taxon>
        <taxon>Kickxellomycetes</taxon>
        <taxon>Kickxellales</taxon>
        <taxon>Kickxellaceae</taxon>
        <taxon>Coemansia</taxon>
    </lineage>
</organism>
<dbReference type="EC" id="3.1.1.5" evidence="6"/>
<evidence type="ECO:0000313" key="9">
    <source>
        <dbReference type="EMBL" id="KAJ2864022.1"/>
    </source>
</evidence>
<dbReference type="EMBL" id="JANBUY010000102">
    <property type="protein sequence ID" value="KAJ2864022.1"/>
    <property type="molecule type" value="Genomic_DNA"/>
</dbReference>
<keyword evidence="3 5" id="KW-0442">Lipid degradation</keyword>
<evidence type="ECO:0000256" key="7">
    <source>
        <dbReference type="SAM" id="MobiDB-lite"/>
    </source>
</evidence>
<keyword evidence="4 5" id="KW-0443">Lipid metabolism</keyword>
<evidence type="ECO:0000259" key="8">
    <source>
        <dbReference type="PROSITE" id="PS51210"/>
    </source>
</evidence>
<gene>
    <name evidence="9" type="ORF">GGH94_003201</name>
</gene>
<dbReference type="Gene3D" id="3.40.1090.10">
    <property type="entry name" value="Cytosolic phospholipase A2 catalytic domain"/>
    <property type="match status" value="1"/>
</dbReference>
<feature type="compositionally biased region" description="Basic and acidic residues" evidence="7">
    <location>
        <begin position="28"/>
        <end position="45"/>
    </location>
</feature>
<keyword evidence="2 5" id="KW-0378">Hydrolase</keyword>
<dbReference type="AlphaFoldDB" id="A0A9W8IKH2"/>
<feature type="region of interest" description="Disordered" evidence="7">
    <location>
        <begin position="19"/>
        <end position="98"/>
    </location>
</feature>
<evidence type="ECO:0000256" key="4">
    <source>
        <dbReference type="ARBA" id="ARBA00023098"/>
    </source>
</evidence>
<feature type="domain" description="PLA2c" evidence="8">
    <location>
        <begin position="251"/>
        <end position="912"/>
    </location>
</feature>
<feature type="region of interest" description="Disordered" evidence="7">
    <location>
        <begin position="175"/>
        <end position="194"/>
    </location>
</feature>
<dbReference type="SUPFAM" id="SSF52151">
    <property type="entry name" value="FabD/lysophospholipase-like"/>
    <property type="match status" value="1"/>
</dbReference>
<dbReference type="PANTHER" id="PTHR10728:SF40">
    <property type="entry name" value="PATATIN FAMILY PROTEIN"/>
    <property type="match status" value="1"/>
</dbReference>
<evidence type="ECO:0000256" key="6">
    <source>
        <dbReference type="RuleBase" id="RU362103"/>
    </source>
</evidence>
<dbReference type="GO" id="GO:0004623">
    <property type="term" value="F:phospholipase A2 activity"/>
    <property type="evidence" value="ECO:0007669"/>
    <property type="project" value="TreeGrafter"/>
</dbReference>
<dbReference type="InterPro" id="IPR002642">
    <property type="entry name" value="LysoPLipase_cat_dom"/>
</dbReference>
<reference evidence="9" key="1">
    <citation type="submission" date="2022-07" db="EMBL/GenBank/DDBJ databases">
        <title>Phylogenomic reconstructions and comparative analyses of Kickxellomycotina fungi.</title>
        <authorList>
            <person name="Reynolds N.K."/>
            <person name="Stajich J.E."/>
            <person name="Barry K."/>
            <person name="Grigoriev I.V."/>
            <person name="Crous P."/>
            <person name="Smith M.E."/>
        </authorList>
    </citation>
    <scope>NUCLEOTIDE SEQUENCE</scope>
    <source>
        <strain evidence="9">RSA 476</strain>
    </source>
</reference>
<sequence length="912" mass="100291">MSLDTPRGHELTNVVVVASSRDNGSDVDMLHGEESKNGRNVHRQETSSIQAQTLDRRASQQNDMFTVSAERRSAGESGDARQHEHSASSRDMQSDEDSAAASSLGAWYTSVVSTIESLTVGPPSARDSGSISAGNRDAIDPTTGPSDAGSISWMTSAMKQLDELTMEVQAMAWGKPAPTEPTTASDVDSNSASTSLKQQLLDQIGAAQAQLGQKIDEARAALENAVQGMLPEQLQRPWISASAQLCLDPETHPELSQSASVRIGADLCGQEHDFRQQRTERMRKDFAQFIGVAAATVDERDIPVIGVAGSGGGFRAMVSTVGSYRAMYQAGLSQCVMYDAAVSGSSWAVGALHTYGNGDPHKVLSNLRLAMQSSVFGTANLMAFVSENGGIAQRVFADMAARYLLSAAEIDTTQEDTSAVESKDVELVSRQHEGTSVIGMVFDEVVRRGQQVAESVLPEYFLITRSAEPIAAPAPATVSDYFQTAKKALQSMSIPPVSVVELYGALLFKQLIVQHTAGEDEQVRLTLDPRWTKLSAQRTAVDRGFQAMPIYTAVRHFIGSNDNSTEQSASDHKYQWFEFSPYEVGSIDHGAWVPSWAFGRPMKNGREQYRVGEVHFGSILGTVASAFCASVDAMATEIYMAAPTALRSAIMDPLLDRYERDTAVSHLIPPYTLFNPFYRTEDERSMNENEQDMAELEAAPLLSLMDAGLENNMPFASLLRADRGVDMILCLDSSANIDIMPWFARAERWASDHGVRRWPWGARPWASDPLRPTKIEAEMNSTTLRFTKQAAEQIERRIKNDNVRCVVFDGPVAPSPATAKREKAEPPPISILYLPLMGNREFRKPGFDPQTADFCTTFNYRWTAEQVDLLADLTTFNFNQELEQIRQAVKRAYERKRSYRLYTEQEQGGGAW</sequence>
<dbReference type="SMART" id="SM00022">
    <property type="entry name" value="PLAc"/>
    <property type="match status" value="1"/>
</dbReference>
<name>A0A9W8IKH2_9FUNG</name>